<feature type="transmembrane region" description="Helical" evidence="6">
    <location>
        <begin position="37"/>
        <end position="56"/>
    </location>
</feature>
<accession>A0ABZ3D4L0</accession>
<evidence type="ECO:0000256" key="6">
    <source>
        <dbReference type="SAM" id="Phobius"/>
    </source>
</evidence>
<protein>
    <submittedName>
        <fullName evidence="8">FtsX-like permease family protein</fullName>
    </submittedName>
</protein>
<dbReference type="Pfam" id="PF02687">
    <property type="entry name" value="FtsX"/>
    <property type="match status" value="1"/>
</dbReference>
<dbReference type="PANTHER" id="PTHR47755:SF1">
    <property type="entry name" value="CELL DIVISION PROTEIN FTSX"/>
    <property type="match status" value="1"/>
</dbReference>
<sequence>MAERMSEYRPESGRLARWSRARRADGLALRKAIPDRLLPLMVAAMAVLAALALAGATGAQALAERWSAGAASIVTIQVPQPDDAAAPAPADPAPAGGMAVGAAGAPARVDAVLAALADMPGASGVHRLGKAELTALLAPWLGRDGDFALALPAVIELHLAPGGGGIDSAALARRLEVLAPGTLVERNAVWSDRLGALADSLRLCAILAVLIVAGIAIVLIAATTRAGLGARRQPIELIHAMGASDGYIAGRFARRTALLACLGGLIGSVLALPVLVLLSRVAAPFAADGPAAAMPPAPAGLPGGGWMGGGWMGMLSVLPVPLVVTLLALAPAAALIGWLTTQVTVRGWLRRLP</sequence>
<evidence type="ECO:0000256" key="2">
    <source>
        <dbReference type="ARBA" id="ARBA00022475"/>
    </source>
</evidence>
<dbReference type="InterPro" id="IPR003838">
    <property type="entry name" value="ABC3_permease_C"/>
</dbReference>
<evidence type="ECO:0000313" key="8">
    <source>
        <dbReference type="EMBL" id="XAE42693.1"/>
    </source>
</evidence>
<dbReference type="InterPro" id="IPR004513">
    <property type="entry name" value="FtsX"/>
</dbReference>
<name>A0ABZ3D4L0_9PROT</name>
<feature type="transmembrane region" description="Helical" evidence="6">
    <location>
        <begin position="320"/>
        <end position="341"/>
    </location>
</feature>
<dbReference type="Proteomes" id="UP001449795">
    <property type="component" value="Chromosome"/>
</dbReference>
<comment type="subcellular location">
    <subcellularLocation>
        <location evidence="1">Cell membrane</location>
        <topology evidence="1">Multi-pass membrane protein</topology>
    </subcellularLocation>
</comment>
<keyword evidence="2" id="KW-1003">Cell membrane</keyword>
<keyword evidence="9" id="KW-1185">Reference proteome</keyword>
<evidence type="ECO:0000256" key="4">
    <source>
        <dbReference type="ARBA" id="ARBA00022989"/>
    </source>
</evidence>
<feature type="domain" description="ABC3 transporter permease C-terminal" evidence="7">
    <location>
        <begin position="207"/>
        <end position="329"/>
    </location>
</feature>
<feature type="transmembrane region" description="Helical" evidence="6">
    <location>
        <begin position="257"/>
        <end position="278"/>
    </location>
</feature>
<dbReference type="EMBL" id="CP152276">
    <property type="protein sequence ID" value="XAE42693.1"/>
    <property type="molecule type" value="Genomic_DNA"/>
</dbReference>
<proteinExistence type="predicted"/>
<dbReference type="PANTHER" id="PTHR47755">
    <property type="entry name" value="CELL DIVISION PROTEIN FTSX"/>
    <property type="match status" value="1"/>
</dbReference>
<gene>
    <name evidence="8" type="ORF">AAC691_21010</name>
</gene>
<evidence type="ECO:0000256" key="5">
    <source>
        <dbReference type="ARBA" id="ARBA00023136"/>
    </source>
</evidence>
<evidence type="ECO:0000256" key="3">
    <source>
        <dbReference type="ARBA" id="ARBA00022692"/>
    </source>
</evidence>
<dbReference type="RefSeq" id="WP_342628351.1">
    <property type="nucleotide sequence ID" value="NZ_CP152276.1"/>
</dbReference>
<reference evidence="8 9" key="1">
    <citation type="submission" date="2024-04" db="EMBL/GenBank/DDBJ databases">
        <title>Complete genome sequence of Nguyenibacter vanlangesis HBCM-1154, a strain capable of nitrogen fixation, IAA production, and phosphorus solubilization isolated from sugarcane soil.</title>
        <authorList>
            <person name="MY HANH P."/>
        </authorList>
    </citation>
    <scope>NUCLEOTIDE SEQUENCE [LARGE SCALE GENOMIC DNA]</scope>
    <source>
        <strain evidence="8 9">HBCM 1154</strain>
    </source>
</reference>
<organism evidence="8 9">
    <name type="scientific">Nguyenibacter vanlangensis</name>
    <dbReference type="NCBI Taxonomy" id="1216886"/>
    <lineage>
        <taxon>Bacteria</taxon>
        <taxon>Pseudomonadati</taxon>
        <taxon>Pseudomonadota</taxon>
        <taxon>Alphaproteobacteria</taxon>
        <taxon>Acetobacterales</taxon>
        <taxon>Acetobacteraceae</taxon>
        <taxon>Nguyenibacter</taxon>
    </lineage>
</organism>
<keyword evidence="5 6" id="KW-0472">Membrane</keyword>
<keyword evidence="4 6" id="KW-1133">Transmembrane helix</keyword>
<evidence type="ECO:0000313" key="9">
    <source>
        <dbReference type="Proteomes" id="UP001449795"/>
    </source>
</evidence>
<evidence type="ECO:0000259" key="7">
    <source>
        <dbReference type="Pfam" id="PF02687"/>
    </source>
</evidence>
<evidence type="ECO:0000256" key="1">
    <source>
        <dbReference type="ARBA" id="ARBA00004651"/>
    </source>
</evidence>
<feature type="transmembrane region" description="Helical" evidence="6">
    <location>
        <begin position="200"/>
        <end position="222"/>
    </location>
</feature>
<keyword evidence="3 6" id="KW-0812">Transmembrane</keyword>